<sequence>MHTKEIIPLMNFDRYFKKLFGEDASIINRDELGGKDSIKGFGYGRPLHIELDIDGERKDVVLSTMKKNTFGHDHFSDRAQILLWQHNTFNKLPKHVKSFDVGFFTNKNELISARDADEFFIVTEMVEGSAYANDLDRIKDTGRLKGLDIERTEILASYLTDIHSVKGKDEDKDLYIRKVRDIVGHGECIFGIIDNYPDDLDYITPKELCDIEKGCIELRYKLKRLKNRVCLVHGDFHPWNILFKENNDFTLLDRSRGEWGEAADDVTSLTINYLFYSLLQEGEIKGSFKRLFDTFFNVYLEKTGDLEILETVQLFYIFRTLVVASPVWYPSISDLVRRKLFNFIYNMLECDRFEYEDAGRYFG</sequence>
<dbReference type="Gene3D" id="3.90.1200.10">
    <property type="match status" value="1"/>
</dbReference>
<dbReference type="AlphaFoldDB" id="A0A520KR93"/>
<dbReference type="GO" id="GO:0016740">
    <property type="term" value="F:transferase activity"/>
    <property type="evidence" value="ECO:0007669"/>
    <property type="project" value="UniProtKB-KW"/>
</dbReference>
<organism evidence="2 3">
    <name type="scientific">Methanoliparum thermophilum</name>
    <dbReference type="NCBI Taxonomy" id="2491083"/>
    <lineage>
        <taxon>Archaea</taxon>
        <taxon>Methanobacteriati</taxon>
        <taxon>Methanobacteriota</taxon>
        <taxon>Candidatus Methanoliparia</taxon>
        <taxon>Candidatus Methanoliparales</taxon>
        <taxon>Candidatus Methanoliparaceae</taxon>
        <taxon>Candidatus Methanoliparum</taxon>
    </lineage>
</organism>
<name>A0A520KR93_METT2</name>
<feature type="domain" description="Aminoglycoside phosphotransferase" evidence="1">
    <location>
        <begin position="223"/>
        <end position="277"/>
    </location>
</feature>
<dbReference type="SUPFAM" id="SSF56112">
    <property type="entry name" value="Protein kinase-like (PK-like)"/>
    <property type="match status" value="1"/>
</dbReference>
<protein>
    <submittedName>
        <fullName evidence="2">Aminoglycoside phosphotransferase family protein</fullName>
    </submittedName>
</protein>
<dbReference type="Proteomes" id="UP000317158">
    <property type="component" value="Unassembled WGS sequence"/>
</dbReference>
<dbReference type="InterPro" id="IPR002575">
    <property type="entry name" value="Aminoglycoside_PTrfase"/>
</dbReference>
<gene>
    <name evidence="2" type="ORF">EF806_05895</name>
</gene>
<proteinExistence type="predicted"/>
<evidence type="ECO:0000313" key="2">
    <source>
        <dbReference type="EMBL" id="RZN64145.1"/>
    </source>
</evidence>
<keyword evidence="2" id="KW-0808">Transferase</keyword>
<comment type="caution">
    <text evidence="2">The sequence shown here is derived from an EMBL/GenBank/DDBJ whole genome shotgun (WGS) entry which is preliminary data.</text>
</comment>
<reference evidence="2 3" key="1">
    <citation type="journal article" date="2019" name="Nat. Microbiol.">
        <title>Wide diversity of methane and short-chain alkane metabolisms in uncultured archaea.</title>
        <authorList>
            <person name="Borrel G."/>
            <person name="Adam P.S."/>
            <person name="McKay L.J."/>
            <person name="Chen L.X."/>
            <person name="Sierra-Garcia I.N."/>
            <person name="Sieber C.M."/>
            <person name="Letourneur Q."/>
            <person name="Ghozlane A."/>
            <person name="Andersen G.L."/>
            <person name="Li W.J."/>
            <person name="Hallam S.J."/>
            <person name="Muyzer G."/>
            <person name="de Oliveira V.M."/>
            <person name="Inskeep W.P."/>
            <person name="Banfield J.F."/>
            <person name="Gribaldo S."/>
        </authorList>
    </citation>
    <scope>NUCLEOTIDE SEQUENCE [LARGE SCALE GENOMIC DNA]</scope>
    <source>
        <strain evidence="2">NM1a</strain>
    </source>
</reference>
<dbReference type="EMBL" id="RXIF01000010">
    <property type="protein sequence ID" value="RZN64145.1"/>
    <property type="molecule type" value="Genomic_DNA"/>
</dbReference>
<dbReference type="InterPro" id="IPR011009">
    <property type="entry name" value="Kinase-like_dom_sf"/>
</dbReference>
<evidence type="ECO:0000313" key="3">
    <source>
        <dbReference type="Proteomes" id="UP000317158"/>
    </source>
</evidence>
<accession>A0A520KR93</accession>
<dbReference type="Pfam" id="PF01636">
    <property type="entry name" value="APH"/>
    <property type="match status" value="1"/>
</dbReference>
<evidence type="ECO:0000259" key="1">
    <source>
        <dbReference type="Pfam" id="PF01636"/>
    </source>
</evidence>